<evidence type="ECO:0000313" key="2">
    <source>
        <dbReference type="EMBL" id="NMZ81360.1"/>
    </source>
</evidence>
<evidence type="ECO:0000313" key="3">
    <source>
        <dbReference type="Proteomes" id="UP000548707"/>
    </source>
</evidence>
<name>A0AB36D1L0_9PSED</name>
<organism evidence="2 3">
    <name type="scientific">Pseudomonas mandelii</name>
    <dbReference type="NCBI Taxonomy" id="75612"/>
    <lineage>
        <taxon>Bacteria</taxon>
        <taxon>Pseudomonadati</taxon>
        <taxon>Pseudomonadota</taxon>
        <taxon>Gammaproteobacteria</taxon>
        <taxon>Pseudomonadales</taxon>
        <taxon>Pseudomonadaceae</taxon>
        <taxon>Pseudomonas</taxon>
    </lineage>
</organism>
<keyword evidence="1" id="KW-1133">Transmembrane helix</keyword>
<keyword evidence="1" id="KW-0812">Transmembrane</keyword>
<feature type="transmembrane region" description="Helical" evidence="1">
    <location>
        <begin position="20"/>
        <end position="43"/>
    </location>
</feature>
<proteinExistence type="predicted"/>
<accession>A0AB36D1L0</accession>
<sequence>MMQDAGQESGSSRIKKPTDWFSVSLVAVVVLSVVVSLITYMSVFDAGLSSKADSWSAFGSYIGGLFGPLISFLTLLAILKTIALQKELLDTQRHEFDEMQRLQTKTLDSQLAQIGRANAESDRRVVEETRLNVLKTLENYSSALQAEYEIKRRGFETLLKSGMDGKAGPTRDQIDGMHTKLSDYETCLAALTMLYSELCFNDFTDVGSIKDYYQSEMSGIWAKWPPATKDGDGPKVD</sequence>
<dbReference type="Proteomes" id="UP000548707">
    <property type="component" value="Unassembled WGS sequence"/>
</dbReference>
<dbReference type="EMBL" id="JAAQXV010000006">
    <property type="protein sequence ID" value="NMZ81360.1"/>
    <property type="molecule type" value="Genomic_DNA"/>
</dbReference>
<dbReference type="AlphaFoldDB" id="A0AB36D1L0"/>
<comment type="caution">
    <text evidence="2">The sequence shown here is derived from an EMBL/GenBank/DDBJ whole genome shotgun (WGS) entry which is preliminary data.</text>
</comment>
<protein>
    <submittedName>
        <fullName evidence="2">Uncharacterized protein</fullName>
    </submittedName>
</protein>
<keyword evidence="1" id="KW-0472">Membrane</keyword>
<feature type="transmembrane region" description="Helical" evidence="1">
    <location>
        <begin position="55"/>
        <end position="79"/>
    </location>
</feature>
<evidence type="ECO:0000256" key="1">
    <source>
        <dbReference type="SAM" id="Phobius"/>
    </source>
</evidence>
<gene>
    <name evidence="2" type="ORF">HBO26_18920</name>
</gene>
<reference evidence="2 3" key="1">
    <citation type="journal article" date="2020" name="Front. Microbiol.">
        <title>Genetic Organization of the aprX-lipA2 Operon Affects the Proteolytic Potential of Pseudomonas Species in Milk.</title>
        <authorList>
            <person name="Maier C."/>
            <person name="Huptas C."/>
            <person name="von Neubeck M."/>
            <person name="Scherer S."/>
            <person name="Wenning M."/>
            <person name="Lucking G."/>
        </authorList>
    </citation>
    <scope>NUCLEOTIDE SEQUENCE [LARGE SCALE GENOMIC DNA]</scope>
    <source>
        <strain evidence="2 3">WS 5114</strain>
    </source>
</reference>